<feature type="region of interest" description="Disordered" evidence="1">
    <location>
        <begin position="74"/>
        <end position="96"/>
    </location>
</feature>
<feature type="compositionally biased region" description="Low complexity" evidence="1">
    <location>
        <begin position="74"/>
        <end position="87"/>
    </location>
</feature>
<accession>A0ABR4NEA1</accession>
<comment type="caution">
    <text evidence="2">The sequence shown here is derived from an EMBL/GenBank/DDBJ whole genome shotgun (WGS) entry which is preliminary data.</text>
</comment>
<feature type="compositionally biased region" description="Low complexity" evidence="1">
    <location>
        <begin position="264"/>
        <end position="275"/>
    </location>
</feature>
<protein>
    <submittedName>
        <fullName evidence="2">Uncharacterized protein</fullName>
    </submittedName>
</protein>
<dbReference type="Proteomes" id="UP001527925">
    <property type="component" value="Unassembled WGS sequence"/>
</dbReference>
<name>A0ABR4NEA1_9FUNG</name>
<keyword evidence="3" id="KW-1185">Reference proteome</keyword>
<feature type="compositionally biased region" description="Polar residues" evidence="1">
    <location>
        <begin position="150"/>
        <end position="164"/>
    </location>
</feature>
<evidence type="ECO:0000313" key="2">
    <source>
        <dbReference type="EMBL" id="KAL2917870.1"/>
    </source>
</evidence>
<evidence type="ECO:0000313" key="3">
    <source>
        <dbReference type="Proteomes" id="UP001527925"/>
    </source>
</evidence>
<reference evidence="2 3" key="1">
    <citation type="submission" date="2023-09" db="EMBL/GenBank/DDBJ databases">
        <title>Pangenome analysis of Batrachochytrium dendrobatidis and related Chytrids.</title>
        <authorList>
            <person name="Yacoub M.N."/>
            <person name="Stajich J.E."/>
            <person name="James T.Y."/>
        </authorList>
    </citation>
    <scope>NUCLEOTIDE SEQUENCE [LARGE SCALE GENOMIC DNA]</scope>
    <source>
        <strain evidence="2 3">JEL0888</strain>
    </source>
</reference>
<organism evidence="2 3">
    <name type="scientific">Polyrhizophydium stewartii</name>
    <dbReference type="NCBI Taxonomy" id="2732419"/>
    <lineage>
        <taxon>Eukaryota</taxon>
        <taxon>Fungi</taxon>
        <taxon>Fungi incertae sedis</taxon>
        <taxon>Chytridiomycota</taxon>
        <taxon>Chytridiomycota incertae sedis</taxon>
        <taxon>Chytridiomycetes</taxon>
        <taxon>Rhizophydiales</taxon>
        <taxon>Rhizophydiales incertae sedis</taxon>
        <taxon>Polyrhizophydium</taxon>
    </lineage>
</organism>
<dbReference type="EMBL" id="JADGIZ020000009">
    <property type="protein sequence ID" value="KAL2917870.1"/>
    <property type="molecule type" value="Genomic_DNA"/>
</dbReference>
<feature type="region of interest" description="Disordered" evidence="1">
    <location>
        <begin position="146"/>
        <end position="175"/>
    </location>
</feature>
<sequence length="315" mass="33603">MLARKQALFLHRQALRQYRPSPTPSDQRQLKMLLDQLDEDDNDDMWVDEAHAFGYPSLAPPAAVAASLAAAGPAAPSAGPAAASNSATPDPAASAVEASLGTGSSAASIPEYSEWLESVHASSFVAPAVLEAGLARAHAVPVAVAAPRPTSQLSQPPARSSAPETSAAIYPSGTLGRTMSADHLQEQLLRQLSLQQQQQHELLSAHADSIYSIPKNTHVTGSIGPAKSAWKLGGLKYVPREESKRIRVAAQQRRKAHRDSHQQSTISRLSTSRGTTSRRRDRRRSVHRSVISSMGASGEMSAGVTSSNFESFHAW</sequence>
<feature type="compositionally biased region" description="Low complexity" evidence="1">
    <location>
        <begin position="288"/>
        <end position="303"/>
    </location>
</feature>
<feature type="region of interest" description="Disordered" evidence="1">
    <location>
        <begin position="249"/>
        <end position="303"/>
    </location>
</feature>
<feature type="compositionally biased region" description="Basic residues" evidence="1">
    <location>
        <begin position="276"/>
        <end position="287"/>
    </location>
</feature>
<gene>
    <name evidence="2" type="ORF">HK105_202743</name>
</gene>
<evidence type="ECO:0000256" key="1">
    <source>
        <dbReference type="SAM" id="MobiDB-lite"/>
    </source>
</evidence>
<proteinExistence type="predicted"/>